<dbReference type="EMBL" id="DF820456">
    <property type="protein sequence ID" value="GAK51040.1"/>
    <property type="molecule type" value="Genomic_DNA"/>
</dbReference>
<organism evidence="2">
    <name type="scientific">Candidatus Moduliflexus flocculans</name>
    <dbReference type="NCBI Taxonomy" id="1499966"/>
    <lineage>
        <taxon>Bacteria</taxon>
        <taxon>Candidatus Moduliflexota</taxon>
        <taxon>Candidatus Moduliflexia</taxon>
        <taxon>Candidatus Moduliflexales</taxon>
        <taxon>Candidatus Moduliflexaceae</taxon>
    </lineage>
</organism>
<accession>A0A0S6VU84</accession>
<keyword evidence="1" id="KW-0472">Membrane</keyword>
<feature type="transmembrane region" description="Helical" evidence="1">
    <location>
        <begin position="70"/>
        <end position="89"/>
    </location>
</feature>
<gene>
    <name evidence="2" type="ORF">U14_02282</name>
</gene>
<evidence type="ECO:0000256" key="1">
    <source>
        <dbReference type="SAM" id="Phobius"/>
    </source>
</evidence>
<name>A0A0S6VU84_9BACT</name>
<evidence type="ECO:0000313" key="3">
    <source>
        <dbReference type="Proteomes" id="UP000030700"/>
    </source>
</evidence>
<feature type="transmembrane region" description="Helical" evidence="1">
    <location>
        <begin position="178"/>
        <end position="195"/>
    </location>
</feature>
<keyword evidence="1" id="KW-0812">Transmembrane</keyword>
<proteinExistence type="predicted"/>
<dbReference type="InterPro" id="IPR037997">
    <property type="entry name" value="Dgk1-like"/>
</dbReference>
<protein>
    <recommendedName>
        <fullName evidence="4">Phosphatidate cytidylyltransferase</fullName>
    </recommendedName>
</protein>
<dbReference type="GO" id="GO:0004143">
    <property type="term" value="F:ATP-dependent diacylglycerol kinase activity"/>
    <property type="evidence" value="ECO:0007669"/>
    <property type="project" value="InterPro"/>
</dbReference>
<dbReference type="PANTHER" id="PTHR31303:SF1">
    <property type="entry name" value="CTP-DEPENDENT DIACYLGLYCEROL KINASE 1"/>
    <property type="match status" value="1"/>
</dbReference>
<keyword evidence="1" id="KW-1133">Transmembrane helix</keyword>
<evidence type="ECO:0000313" key="2">
    <source>
        <dbReference type="EMBL" id="GAK51040.1"/>
    </source>
</evidence>
<dbReference type="STRING" id="1499966.U14_02282"/>
<feature type="transmembrane region" description="Helical" evidence="1">
    <location>
        <begin position="110"/>
        <end position="131"/>
    </location>
</feature>
<keyword evidence="3" id="KW-1185">Reference proteome</keyword>
<feature type="transmembrane region" description="Helical" evidence="1">
    <location>
        <begin position="17"/>
        <end position="36"/>
    </location>
</feature>
<dbReference type="AlphaFoldDB" id="A0A0S6VU84"/>
<evidence type="ECO:0008006" key="4">
    <source>
        <dbReference type="Google" id="ProtNLM"/>
    </source>
</evidence>
<dbReference type="PANTHER" id="PTHR31303">
    <property type="entry name" value="CTP-DEPENDENT DIACYLGLYCEROL KINASE 1"/>
    <property type="match status" value="1"/>
</dbReference>
<dbReference type="HOGENOM" id="CLU_1132869_0_0_0"/>
<sequence length="249" mass="26806">MDFLAFFRQNIPTLPEFLVGFPLFGAYAYAALFCAGWLKTRRGVRTGYTRKIFHFLIFTTASLIQAFFGLRLLCLFGIATSAVIAYALLRGEGHLLYEAMAREKDAPHRTYFIITPYLATLLGGILSNVLFGEAALAGYLVTGFGDAIGEPVGTRCGRHPYRVPSLFAVVTSTRTLEGSTAVCIVSFLALALARVISPIIAASPPSWLALAGIALLCAAAEAVSPHGWDNLVLQLLPSGLLALLTSFQL</sequence>
<dbReference type="Proteomes" id="UP000030700">
    <property type="component" value="Unassembled WGS sequence"/>
</dbReference>
<reference evidence="2" key="1">
    <citation type="journal article" date="2015" name="PeerJ">
        <title>First genomic representation of candidate bacterial phylum KSB3 points to enhanced environmental sensing as a trigger of wastewater bulking.</title>
        <authorList>
            <person name="Sekiguchi Y."/>
            <person name="Ohashi A."/>
            <person name="Parks D.H."/>
            <person name="Yamauchi T."/>
            <person name="Tyson G.W."/>
            <person name="Hugenholtz P."/>
        </authorList>
    </citation>
    <scope>NUCLEOTIDE SEQUENCE [LARGE SCALE GENOMIC DNA]</scope>
</reference>